<dbReference type="InterPro" id="IPR023828">
    <property type="entry name" value="Peptidase_S8_Ser-AS"/>
</dbReference>
<gene>
    <name evidence="8" type="ORF">CRG98_019419</name>
</gene>
<dbReference type="InterPro" id="IPR036852">
    <property type="entry name" value="Peptidase_S8/S53_dom_sf"/>
</dbReference>
<dbReference type="STRING" id="22663.A0A2I0JVB8"/>
<dbReference type="Gene3D" id="3.20.20.80">
    <property type="entry name" value="Glycosidases"/>
    <property type="match status" value="1"/>
</dbReference>
<comment type="caution">
    <text evidence="8">The sequence shown here is derived from an EMBL/GenBank/DDBJ whole genome shotgun (WGS) entry which is preliminary data.</text>
</comment>
<dbReference type="GO" id="GO:0005975">
    <property type="term" value="P:carbohydrate metabolic process"/>
    <property type="evidence" value="ECO:0007669"/>
    <property type="project" value="InterPro"/>
</dbReference>
<evidence type="ECO:0000256" key="6">
    <source>
        <dbReference type="PROSITE-ProRule" id="PRU01240"/>
    </source>
</evidence>
<comment type="similarity">
    <text evidence="1 7">Belongs to the glycosyl hydrolase 1 family.</text>
</comment>
<dbReference type="CDD" id="cd02120">
    <property type="entry name" value="PA_subtilisin_like"/>
    <property type="match status" value="1"/>
</dbReference>
<keyword evidence="5" id="KW-0326">Glycosidase</keyword>
<evidence type="ECO:0000256" key="1">
    <source>
        <dbReference type="ARBA" id="ARBA00010838"/>
    </source>
</evidence>
<dbReference type="SUPFAM" id="SSF52743">
    <property type="entry name" value="Subtilisin-like"/>
    <property type="match status" value="1"/>
</dbReference>
<protein>
    <submittedName>
        <fullName evidence="8">Uncharacterized protein</fullName>
    </submittedName>
</protein>
<dbReference type="PROSITE" id="PS51892">
    <property type="entry name" value="SUBTILASE"/>
    <property type="match status" value="1"/>
</dbReference>
<keyword evidence="9" id="KW-1185">Reference proteome</keyword>
<dbReference type="GO" id="GO:0006508">
    <property type="term" value="P:proteolysis"/>
    <property type="evidence" value="ECO:0007669"/>
    <property type="project" value="UniProtKB-KW"/>
</dbReference>
<dbReference type="InterPro" id="IPR001360">
    <property type="entry name" value="Glyco_hydro_1"/>
</dbReference>
<dbReference type="Gene3D" id="3.50.30.30">
    <property type="match status" value="1"/>
</dbReference>
<dbReference type="InterPro" id="IPR017853">
    <property type="entry name" value="GH"/>
</dbReference>
<keyword evidence="2" id="KW-0645">Protease</keyword>
<dbReference type="PANTHER" id="PTHR10353">
    <property type="entry name" value="GLYCOSYL HYDROLASE"/>
    <property type="match status" value="1"/>
</dbReference>
<evidence type="ECO:0000256" key="3">
    <source>
        <dbReference type="ARBA" id="ARBA00022801"/>
    </source>
</evidence>
<dbReference type="PANTHER" id="PTHR10353:SF137">
    <property type="entry name" value="MYROSINASE 3-RELATED"/>
    <property type="match status" value="1"/>
</dbReference>
<dbReference type="GO" id="GO:0004252">
    <property type="term" value="F:serine-type endopeptidase activity"/>
    <property type="evidence" value="ECO:0007669"/>
    <property type="project" value="InterPro"/>
</dbReference>
<dbReference type="Pfam" id="PF00232">
    <property type="entry name" value="Glyco_hydro_1"/>
    <property type="match status" value="1"/>
</dbReference>
<organism evidence="8 9">
    <name type="scientific">Punica granatum</name>
    <name type="common">Pomegranate</name>
    <dbReference type="NCBI Taxonomy" id="22663"/>
    <lineage>
        <taxon>Eukaryota</taxon>
        <taxon>Viridiplantae</taxon>
        <taxon>Streptophyta</taxon>
        <taxon>Embryophyta</taxon>
        <taxon>Tracheophyta</taxon>
        <taxon>Spermatophyta</taxon>
        <taxon>Magnoliopsida</taxon>
        <taxon>eudicotyledons</taxon>
        <taxon>Gunneridae</taxon>
        <taxon>Pentapetalae</taxon>
        <taxon>rosids</taxon>
        <taxon>malvids</taxon>
        <taxon>Myrtales</taxon>
        <taxon>Lythraceae</taxon>
        <taxon>Punica</taxon>
    </lineage>
</organism>
<evidence type="ECO:0000256" key="2">
    <source>
        <dbReference type="ARBA" id="ARBA00022670"/>
    </source>
</evidence>
<evidence type="ECO:0000256" key="5">
    <source>
        <dbReference type="ARBA" id="ARBA00023295"/>
    </source>
</evidence>
<proteinExistence type="inferred from homology"/>
<sequence>MVGIQPYVTLFHWDLPQALEDEYGGFLSPRIVDDFRDYAGVCFKEFGDRVKHWITLNEPFSYSSGGYAQGMLAPGRCSEWQLLNCTGGNSATEPYLVAHYELLAHAAAVKLYKEKYQLGVTVVFSAGNENSAPHSSLVQNVSLWSTSEAASSIDRTFPTKIVLDGNLPFMGGSLITTQINGVLADAGSFFQDRICSHDYYNNVNVSASGKVVLCFSNVGLVLSDIAIDAVQNASGLALTFAKPLARQIPDVDAVPTVHVDLQQGTRIWNYLGLAGRRPVSIQIIPGKGVVGKSPAPAVAYFSCRGPSSLSPDILKGTSMSCPHVTGVAALIKSIHPDRSPAAIRSALMTTGKGSFSASLDQDDTRN</sequence>
<dbReference type="AlphaFoldDB" id="A0A2I0JVB8"/>
<dbReference type="PROSITE" id="PS00138">
    <property type="entry name" value="SUBTILASE_SER"/>
    <property type="match status" value="1"/>
</dbReference>
<comment type="caution">
    <text evidence="6">Lacks conserved residue(s) required for the propagation of feature annotation.</text>
</comment>
<evidence type="ECO:0000313" key="8">
    <source>
        <dbReference type="EMBL" id="PKI60231.1"/>
    </source>
</evidence>
<keyword evidence="4" id="KW-0720">Serine protease</keyword>
<evidence type="ECO:0000256" key="7">
    <source>
        <dbReference type="RuleBase" id="RU003690"/>
    </source>
</evidence>
<dbReference type="GO" id="GO:0008422">
    <property type="term" value="F:beta-glucosidase activity"/>
    <property type="evidence" value="ECO:0007669"/>
    <property type="project" value="TreeGrafter"/>
</dbReference>
<dbReference type="Proteomes" id="UP000233551">
    <property type="component" value="Unassembled WGS sequence"/>
</dbReference>
<dbReference type="Gene3D" id="3.40.50.200">
    <property type="entry name" value="Peptidase S8/S53 domain"/>
    <property type="match status" value="1"/>
</dbReference>
<dbReference type="SUPFAM" id="SSF51445">
    <property type="entry name" value="(Trans)glycosidases"/>
    <property type="match status" value="1"/>
</dbReference>
<comment type="similarity">
    <text evidence="6">Belongs to the peptidase S8 family.</text>
</comment>
<evidence type="ECO:0000256" key="4">
    <source>
        <dbReference type="ARBA" id="ARBA00022825"/>
    </source>
</evidence>
<keyword evidence="3" id="KW-0378">Hydrolase</keyword>
<evidence type="ECO:0000313" key="9">
    <source>
        <dbReference type="Proteomes" id="UP000233551"/>
    </source>
</evidence>
<dbReference type="EMBL" id="PGOL01001181">
    <property type="protein sequence ID" value="PKI60231.1"/>
    <property type="molecule type" value="Genomic_DNA"/>
</dbReference>
<name>A0A2I0JVB8_PUNGR</name>
<accession>A0A2I0JVB8</accession>
<reference evidence="8 9" key="1">
    <citation type="submission" date="2017-11" db="EMBL/GenBank/DDBJ databases">
        <title>De-novo sequencing of pomegranate (Punica granatum L.) genome.</title>
        <authorList>
            <person name="Akparov Z."/>
            <person name="Amiraslanov A."/>
            <person name="Hajiyeva S."/>
            <person name="Abbasov M."/>
            <person name="Kaur K."/>
            <person name="Hamwieh A."/>
            <person name="Solovyev V."/>
            <person name="Salamov A."/>
            <person name="Braich B."/>
            <person name="Kosarev P."/>
            <person name="Mahmoud A."/>
            <person name="Hajiyev E."/>
            <person name="Babayeva S."/>
            <person name="Izzatullayeva V."/>
            <person name="Mammadov A."/>
            <person name="Mammadov A."/>
            <person name="Sharifova S."/>
            <person name="Ojaghi J."/>
            <person name="Eynullazada K."/>
            <person name="Bayramov B."/>
            <person name="Abdulazimova A."/>
            <person name="Shahmuradov I."/>
        </authorList>
    </citation>
    <scope>NUCLEOTIDE SEQUENCE [LARGE SCALE GENOMIC DNA]</scope>
    <source>
        <strain evidence="9">cv. AG2017</strain>
        <tissue evidence="8">Leaf</tissue>
    </source>
</reference>